<accession>A0ABM5R532</accession>
<evidence type="ECO:0000313" key="2">
    <source>
        <dbReference type="EMBL" id="AIJ15381.1"/>
    </source>
</evidence>
<feature type="transmembrane region" description="Helical" evidence="1">
    <location>
        <begin position="53"/>
        <end position="74"/>
    </location>
</feature>
<dbReference type="InterPro" id="IPR021240">
    <property type="entry name" value="DUF2776"/>
</dbReference>
<proteinExistence type="predicted"/>
<keyword evidence="1" id="KW-0472">Membrane</keyword>
<dbReference type="Proteomes" id="UP000028682">
    <property type="component" value="Chromosome"/>
</dbReference>
<sequence>MTIGKGSTGRAIALPAAGCDSAALLALPALAALATWVWAFVLPAGGGGGVANGGFTAGHVMIGLALVCTCLIGLQHLRQIQNT</sequence>
<reference evidence="3" key="1">
    <citation type="submission" date="2014-08" db="EMBL/GenBank/DDBJ databases">
        <title>Complete genome sequence of Streptomyces lividans TK24.</title>
        <authorList>
            <consortium name="StrepSynth"/>
            <person name="Ruckert C."/>
            <person name="Fridjonson O.H."/>
            <person name="Lambert C."/>
            <person name="van Wezel G.P."/>
            <person name="Bernaerts K."/>
            <person name="Anne J."/>
            <person name="Economou A."/>
            <person name="Kalinowski J."/>
        </authorList>
    </citation>
    <scope>NUCLEOTIDE SEQUENCE [LARGE SCALE GENOMIC DNA]</scope>
    <source>
        <strain evidence="3">TK24</strain>
    </source>
</reference>
<dbReference type="EMBL" id="CP009124">
    <property type="protein sequence ID" value="AIJ15381.1"/>
    <property type="molecule type" value="Genomic_DNA"/>
</dbReference>
<keyword evidence="1" id="KW-1133">Transmembrane helix</keyword>
<keyword evidence="3" id="KW-1185">Reference proteome</keyword>
<feature type="transmembrane region" description="Helical" evidence="1">
    <location>
        <begin position="21"/>
        <end position="41"/>
    </location>
</feature>
<gene>
    <name evidence="2" type="ORF">SLIV_22250</name>
</gene>
<evidence type="ECO:0000313" key="3">
    <source>
        <dbReference type="Proteomes" id="UP000028682"/>
    </source>
</evidence>
<evidence type="ECO:0000256" key="1">
    <source>
        <dbReference type="SAM" id="Phobius"/>
    </source>
</evidence>
<keyword evidence="1" id="KW-0812">Transmembrane</keyword>
<name>A0ABM5R532_STRLI</name>
<organism evidence="2 3">
    <name type="scientific">Streptomyces lividans TK24</name>
    <dbReference type="NCBI Taxonomy" id="457428"/>
    <lineage>
        <taxon>Bacteria</taxon>
        <taxon>Bacillati</taxon>
        <taxon>Actinomycetota</taxon>
        <taxon>Actinomycetes</taxon>
        <taxon>Kitasatosporales</taxon>
        <taxon>Streptomycetaceae</taxon>
        <taxon>Streptomyces</taxon>
    </lineage>
</organism>
<protein>
    <submittedName>
        <fullName evidence="2">Membrane protein</fullName>
    </submittedName>
</protein>
<dbReference type="RefSeq" id="WP_050796863.1">
    <property type="nucleotide sequence ID" value="NZ_CP009124.1"/>
</dbReference>
<dbReference type="Pfam" id="PF10951">
    <property type="entry name" value="DUF2776"/>
    <property type="match status" value="1"/>
</dbReference>